<dbReference type="InterPro" id="IPR013078">
    <property type="entry name" value="His_Pase_superF_clade-1"/>
</dbReference>
<protein>
    <submittedName>
        <fullName evidence="3">Fructose-2,6-bisphosphatase</fullName>
    </submittedName>
</protein>
<dbReference type="Gene3D" id="3.40.50.1240">
    <property type="entry name" value="Phosphoglycerate mutase-like"/>
    <property type="match status" value="1"/>
</dbReference>
<dbReference type="PIRSF" id="PIRSF000709">
    <property type="entry name" value="6PFK_2-Ptase"/>
    <property type="match status" value="1"/>
</dbReference>
<dbReference type="Pfam" id="PF00300">
    <property type="entry name" value="His_Phos_1"/>
    <property type="match status" value="1"/>
</dbReference>
<name>I4C686_DESTA</name>
<dbReference type="KEGG" id="dti:Desti_2393"/>
<dbReference type="GO" id="GO:0016791">
    <property type="term" value="F:phosphatase activity"/>
    <property type="evidence" value="ECO:0007669"/>
    <property type="project" value="TreeGrafter"/>
</dbReference>
<reference evidence="4" key="1">
    <citation type="submission" date="2012-06" db="EMBL/GenBank/DDBJ databases">
        <title>Complete sequence of chromosome of Desulfomonile tiedjei DSM 6799.</title>
        <authorList>
            <person name="Lucas S."/>
            <person name="Copeland A."/>
            <person name="Lapidus A."/>
            <person name="Glavina del Rio T."/>
            <person name="Dalin E."/>
            <person name="Tice H."/>
            <person name="Bruce D."/>
            <person name="Goodwin L."/>
            <person name="Pitluck S."/>
            <person name="Peters L."/>
            <person name="Ovchinnikova G."/>
            <person name="Zeytun A."/>
            <person name="Lu M."/>
            <person name="Kyrpides N."/>
            <person name="Mavromatis K."/>
            <person name="Ivanova N."/>
            <person name="Brettin T."/>
            <person name="Detter J.C."/>
            <person name="Han C."/>
            <person name="Larimer F."/>
            <person name="Land M."/>
            <person name="Hauser L."/>
            <person name="Markowitz V."/>
            <person name="Cheng J.-F."/>
            <person name="Hugenholtz P."/>
            <person name="Woyke T."/>
            <person name="Wu D."/>
            <person name="Spring S."/>
            <person name="Schroeder M."/>
            <person name="Brambilla E."/>
            <person name="Klenk H.-P."/>
            <person name="Eisen J.A."/>
        </authorList>
    </citation>
    <scope>NUCLEOTIDE SEQUENCE [LARGE SCALE GENOMIC DNA]</scope>
    <source>
        <strain evidence="4">ATCC 49306 / DSM 6799 / DCB-1</strain>
    </source>
</reference>
<dbReference type="InterPro" id="IPR050275">
    <property type="entry name" value="PGM_Phosphatase"/>
</dbReference>
<evidence type="ECO:0000256" key="2">
    <source>
        <dbReference type="PIRSR" id="PIRSR613078-2"/>
    </source>
</evidence>
<dbReference type="AlphaFoldDB" id="I4C686"/>
<dbReference type="OrthoDB" id="9781415at2"/>
<feature type="active site" description="Tele-phosphohistidine intermediate" evidence="1">
    <location>
        <position position="9"/>
    </location>
</feature>
<feature type="active site" description="Proton donor/acceptor" evidence="1">
    <location>
        <position position="81"/>
    </location>
</feature>
<evidence type="ECO:0000256" key="1">
    <source>
        <dbReference type="PIRSR" id="PIRSR613078-1"/>
    </source>
</evidence>
<dbReference type="SMART" id="SM00855">
    <property type="entry name" value="PGAM"/>
    <property type="match status" value="1"/>
</dbReference>
<keyword evidence="4" id="KW-1185">Reference proteome</keyword>
<gene>
    <name evidence="3" type="ordered locus">Desti_2393</name>
</gene>
<dbReference type="PANTHER" id="PTHR48100">
    <property type="entry name" value="BROAD-SPECIFICITY PHOSPHATASE YOR283W-RELATED"/>
    <property type="match status" value="1"/>
</dbReference>
<dbReference type="SUPFAM" id="SSF53254">
    <property type="entry name" value="Phosphoglycerate mutase-like"/>
    <property type="match status" value="1"/>
</dbReference>
<feature type="binding site" evidence="2">
    <location>
        <position position="57"/>
    </location>
    <ligand>
        <name>substrate</name>
    </ligand>
</feature>
<accession>I4C686</accession>
<dbReference type="EMBL" id="CP003360">
    <property type="protein sequence ID" value="AFM25077.1"/>
    <property type="molecule type" value="Genomic_DNA"/>
</dbReference>
<dbReference type="GO" id="GO:0005737">
    <property type="term" value="C:cytoplasm"/>
    <property type="evidence" value="ECO:0007669"/>
    <property type="project" value="TreeGrafter"/>
</dbReference>
<evidence type="ECO:0000313" key="4">
    <source>
        <dbReference type="Proteomes" id="UP000006055"/>
    </source>
</evidence>
<dbReference type="PANTHER" id="PTHR48100:SF62">
    <property type="entry name" value="GLUCOSYL-3-PHOSPHOGLYCERATE PHOSPHATASE"/>
    <property type="match status" value="1"/>
</dbReference>
<dbReference type="HOGENOM" id="CLU_033323_8_0_7"/>
<dbReference type="RefSeq" id="WP_014810220.1">
    <property type="nucleotide sequence ID" value="NC_018025.1"/>
</dbReference>
<sequence>MTTFLLVRHGNSTAGESIPGRLKGVHLSDSGKEQVNLLAERLACINCDAIVASPLERTSETAEKIAERMGKTVKYSDALLEIDFGEWVGMRFDELEGTSAWHLWHAFRSGTRIPGGEIIGEVQARMVSQVEQLCRQYPDGTVLVVSHGDPIRSLIAYYIGLPLDQMLRIRIDTASVSTLIVTHYGAELVGLNARGNGVVAFP</sequence>
<proteinExistence type="predicted"/>
<organism evidence="3 4">
    <name type="scientific">Desulfomonile tiedjei (strain ATCC 49306 / DSM 6799 / DCB-1)</name>
    <dbReference type="NCBI Taxonomy" id="706587"/>
    <lineage>
        <taxon>Bacteria</taxon>
        <taxon>Pseudomonadati</taxon>
        <taxon>Thermodesulfobacteriota</taxon>
        <taxon>Desulfomonilia</taxon>
        <taxon>Desulfomonilales</taxon>
        <taxon>Desulfomonilaceae</taxon>
        <taxon>Desulfomonile</taxon>
    </lineage>
</organism>
<dbReference type="InterPro" id="IPR029033">
    <property type="entry name" value="His_PPase_superfam"/>
</dbReference>
<dbReference type="CDD" id="cd07067">
    <property type="entry name" value="HP_PGM_like"/>
    <property type="match status" value="1"/>
</dbReference>
<dbReference type="Proteomes" id="UP000006055">
    <property type="component" value="Chromosome"/>
</dbReference>
<dbReference type="STRING" id="706587.Desti_2393"/>
<dbReference type="eggNOG" id="COG0406">
    <property type="taxonomic scope" value="Bacteria"/>
</dbReference>
<evidence type="ECO:0000313" key="3">
    <source>
        <dbReference type="EMBL" id="AFM25077.1"/>
    </source>
</evidence>